<dbReference type="InterPro" id="IPR002099">
    <property type="entry name" value="MutL/Mlh/PMS"/>
</dbReference>
<proteinExistence type="inferred from homology"/>
<dbReference type="InterPro" id="IPR042121">
    <property type="entry name" value="MutL_C_regsub"/>
</dbReference>
<comment type="similarity">
    <text evidence="1 5">Belongs to the DNA mismatch repair MutL/HexB family.</text>
</comment>
<dbReference type="EMBL" id="LS483250">
    <property type="protein sequence ID" value="SQD79043.1"/>
    <property type="molecule type" value="Genomic_DNA"/>
</dbReference>
<dbReference type="SUPFAM" id="SSF55874">
    <property type="entry name" value="ATPase domain of HSP90 chaperone/DNA topoisomerase II/histidine kinase"/>
    <property type="match status" value="1"/>
</dbReference>
<dbReference type="PROSITE" id="PS00058">
    <property type="entry name" value="DNA_MISMATCH_REPAIR_1"/>
    <property type="match status" value="1"/>
</dbReference>
<dbReference type="SMART" id="SM01340">
    <property type="entry name" value="DNA_mis_repair"/>
    <property type="match status" value="1"/>
</dbReference>
<dbReference type="Gene3D" id="3.30.1540.20">
    <property type="entry name" value="MutL, C-terminal domain, dimerisation subdomain"/>
    <property type="match status" value="1"/>
</dbReference>
<dbReference type="InterPro" id="IPR038973">
    <property type="entry name" value="MutL/Mlh/Pms-like"/>
</dbReference>
<dbReference type="SMART" id="SM00853">
    <property type="entry name" value="MutL_C"/>
    <property type="match status" value="1"/>
</dbReference>
<dbReference type="Gene3D" id="3.30.565.10">
    <property type="entry name" value="Histidine kinase-like ATPase, C-terminal domain"/>
    <property type="match status" value="1"/>
</dbReference>
<dbReference type="InterPro" id="IPR014762">
    <property type="entry name" value="DNA_mismatch_repair_CS"/>
</dbReference>
<dbReference type="SUPFAM" id="SSF118116">
    <property type="entry name" value="DNA mismatch repair protein MutL"/>
    <property type="match status" value="1"/>
</dbReference>
<dbReference type="CDD" id="cd03482">
    <property type="entry name" value="MutL_Trans_MutL"/>
    <property type="match status" value="1"/>
</dbReference>
<dbReference type="NCBIfam" id="TIGR00585">
    <property type="entry name" value="mutl"/>
    <property type="match status" value="1"/>
</dbReference>
<dbReference type="InterPro" id="IPR020568">
    <property type="entry name" value="Ribosomal_Su5_D2-typ_SF"/>
</dbReference>
<dbReference type="KEGG" id="mya:MORIYA_2567"/>
<evidence type="ECO:0000259" key="7">
    <source>
        <dbReference type="SMART" id="SM00853"/>
    </source>
</evidence>
<organism evidence="9 10">
    <name type="scientific">Moritella yayanosii</name>
    <dbReference type="NCBI Taxonomy" id="69539"/>
    <lineage>
        <taxon>Bacteria</taxon>
        <taxon>Pseudomonadati</taxon>
        <taxon>Pseudomonadota</taxon>
        <taxon>Gammaproteobacteria</taxon>
        <taxon>Alteromonadales</taxon>
        <taxon>Moritellaceae</taxon>
        <taxon>Moritella</taxon>
    </lineage>
</organism>
<sequence length="677" mass="75212">MTIKILPPRLANQIAAGEVVERPSSVVKELIENSIDAGATRIDIDIEKGGAKLIRIRDNGSGVEKDQLGLALSRHATSKLATLDDLEAIDSLGFRGEALASISSVSRLTFTSRTKAQTEAWQAYAEGRDMQVKIKPAAHPIGTTVEVVDLFFNTPARRKFLRTDKTEFNHIDELVKRIALSRFDLQVTLKHNGKVIRSYRPASTVEQQERRVASITSTNFMANCMALDCEHSDIKLWGWIGLPHDNAPMDVQYSYVNGRMMRDKLINHALRQAYEEATGIAAQPAYVLFIEVSVREVDVNVHPAKHEVRFHQARLVHDFIFQGVFKAITEGISPLMPAAELPVQEAINYPGQTPIISNDNASVNEQTTEHGMAPAGIAESTDYNISTSISTAAYGDVMPMQNKHGYGVTDKRQGSTSATSSSYTQQRQYMPDKPSAGAIKQYNHLLQPSKAEITELQQAARHTTATSVNQGRQVGSNTQSNEPHTARVKLLSLVSDNYLLVQDDDALLLADVLAMWQVNCKMQLLATWEQGVISQPLLLPISIKLDKNFVETAKKQQNLLNRLGLELNYSNAATIIVRKVPAQLRQANLSVVLPALLQQIVHLSEQATASDVAPLCHWLAIQGSHGLTKFTWEQATQIYSQFSEQDSCVQQQYRSKLFEKLDYMSVIERFNRDSTAN</sequence>
<comment type="function">
    <text evidence="5">This protein is involved in the repair of mismatches in DNA. It is required for dam-dependent methyl-directed DNA mismatch repair. May act as a 'molecular matchmaker', a protein that promotes the formation of a stable complex between two or more DNA-binding proteins in an ATP-dependent manner without itself being part of a final effector complex.</text>
</comment>
<dbReference type="HAMAP" id="MF_00149">
    <property type="entry name" value="DNA_mis_repair"/>
    <property type="match status" value="1"/>
</dbReference>
<dbReference type="GO" id="GO:0006298">
    <property type="term" value="P:mismatch repair"/>
    <property type="evidence" value="ECO:0007669"/>
    <property type="project" value="UniProtKB-UniRule"/>
</dbReference>
<dbReference type="InterPro" id="IPR037198">
    <property type="entry name" value="MutL_C_sf"/>
</dbReference>
<protein>
    <recommendedName>
        <fullName evidence="2 5">DNA mismatch repair protein MutL</fullName>
    </recommendedName>
</protein>
<feature type="region of interest" description="Disordered" evidence="6">
    <location>
        <begin position="404"/>
        <end position="435"/>
    </location>
</feature>
<feature type="domain" description="DNA mismatch repair protein S5" evidence="8">
    <location>
        <begin position="212"/>
        <end position="329"/>
    </location>
</feature>
<dbReference type="GO" id="GO:0032300">
    <property type="term" value="C:mismatch repair complex"/>
    <property type="evidence" value="ECO:0007669"/>
    <property type="project" value="InterPro"/>
</dbReference>
<feature type="compositionally biased region" description="Low complexity" evidence="6">
    <location>
        <begin position="415"/>
        <end position="424"/>
    </location>
</feature>
<dbReference type="Proteomes" id="UP000250163">
    <property type="component" value="Chromosome MORIYA"/>
</dbReference>
<evidence type="ECO:0000313" key="10">
    <source>
        <dbReference type="Proteomes" id="UP000250163"/>
    </source>
</evidence>
<reference evidence="10" key="1">
    <citation type="submission" date="2018-05" db="EMBL/GenBank/DDBJ databases">
        <authorList>
            <person name="Cea G.-C."/>
            <person name="William W."/>
        </authorList>
    </citation>
    <scope>NUCLEOTIDE SEQUENCE [LARGE SCALE GENOMIC DNA]</scope>
    <source>
        <strain evidence="10">DB21MT 5</strain>
    </source>
</reference>
<dbReference type="GO" id="GO:0030983">
    <property type="term" value="F:mismatched DNA binding"/>
    <property type="evidence" value="ECO:0007669"/>
    <property type="project" value="InterPro"/>
</dbReference>
<keyword evidence="3 5" id="KW-0227">DNA damage</keyword>
<dbReference type="SUPFAM" id="SSF54211">
    <property type="entry name" value="Ribosomal protein S5 domain 2-like"/>
    <property type="match status" value="1"/>
</dbReference>
<dbReference type="PANTHER" id="PTHR10073">
    <property type="entry name" value="DNA MISMATCH REPAIR PROTEIN MLH, PMS, MUTL"/>
    <property type="match status" value="1"/>
</dbReference>
<dbReference type="InterPro" id="IPR014721">
    <property type="entry name" value="Ribsml_uS5_D2-typ_fold_subgr"/>
</dbReference>
<dbReference type="Pfam" id="PF13589">
    <property type="entry name" value="HATPase_c_3"/>
    <property type="match status" value="1"/>
</dbReference>
<dbReference type="NCBIfam" id="NF000948">
    <property type="entry name" value="PRK00095.1-1"/>
    <property type="match status" value="1"/>
</dbReference>
<keyword evidence="10" id="KW-1185">Reference proteome</keyword>
<dbReference type="RefSeq" id="WP_112715483.1">
    <property type="nucleotide sequence ID" value="NZ_LS483250.1"/>
</dbReference>
<dbReference type="Gene3D" id="3.30.1370.100">
    <property type="entry name" value="MutL, C-terminal domain, regulatory subdomain"/>
    <property type="match status" value="1"/>
</dbReference>
<dbReference type="GO" id="GO:0140664">
    <property type="term" value="F:ATP-dependent DNA damage sensor activity"/>
    <property type="evidence" value="ECO:0007669"/>
    <property type="project" value="InterPro"/>
</dbReference>
<dbReference type="PANTHER" id="PTHR10073:SF12">
    <property type="entry name" value="DNA MISMATCH REPAIR PROTEIN MLH1"/>
    <property type="match status" value="1"/>
</dbReference>
<name>A0A330LQM4_9GAMM</name>
<evidence type="ECO:0000259" key="8">
    <source>
        <dbReference type="SMART" id="SM01340"/>
    </source>
</evidence>
<dbReference type="InterPro" id="IPR020667">
    <property type="entry name" value="DNA_mismatch_repair_MutL"/>
</dbReference>
<dbReference type="OrthoDB" id="9763467at2"/>
<dbReference type="Gene3D" id="3.30.230.10">
    <property type="match status" value="1"/>
</dbReference>
<evidence type="ECO:0000256" key="5">
    <source>
        <dbReference type="HAMAP-Rule" id="MF_00149"/>
    </source>
</evidence>
<evidence type="ECO:0000256" key="4">
    <source>
        <dbReference type="ARBA" id="ARBA00023204"/>
    </source>
</evidence>
<dbReference type="InterPro" id="IPR036890">
    <property type="entry name" value="HATPase_C_sf"/>
</dbReference>
<dbReference type="GO" id="GO:0016887">
    <property type="term" value="F:ATP hydrolysis activity"/>
    <property type="evidence" value="ECO:0007669"/>
    <property type="project" value="InterPro"/>
</dbReference>
<keyword evidence="4 5" id="KW-0234">DNA repair</keyword>
<gene>
    <name evidence="5 9" type="primary">mutL</name>
    <name evidence="9" type="ORF">MORIYA_2567</name>
</gene>
<accession>A0A330LQM4</accession>
<evidence type="ECO:0000256" key="2">
    <source>
        <dbReference type="ARBA" id="ARBA00021975"/>
    </source>
</evidence>
<feature type="domain" description="MutL C-terminal dimerisation" evidence="7">
    <location>
        <begin position="490"/>
        <end position="631"/>
    </location>
</feature>
<dbReference type="GO" id="GO:0005524">
    <property type="term" value="F:ATP binding"/>
    <property type="evidence" value="ECO:0007669"/>
    <property type="project" value="InterPro"/>
</dbReference>
<dbReference type="InterPro" id="IPR042120">
    <property type="entry name" value="MutL_C_dimsub"/>
</dbReference>
<evidence type="ECO:0000256" key="1">
    <source>
        <dbReference type="ARBA" id="ARBA00006082"/>
    </source>
</evidence>
<evidence type="ECO:0000256" key="6">
    <source>
        <dbReference type="SAM" id="MobiDB-lite"/>
    </source>
</evidence>
<dbReference type="InterPro" id="IPR013507">
    <property type="entry name" value="DNA_mismatch_S5_2-like"/>
</dbReference>
<dbReference type="Pfam" id="PF08676">
    <property type="entry name" value="MutL_C"/>
    <property type="match status" value="1"/>
</dbReference>
<dbReference type="InterPro" id="IPR014790">
    <property type="entry name" value="MutL_C"/>
</dbReference>
<dbReference type="AlphaFoldDB" id="A0A330LQM4"/>
<dbReference type="Pfam" id="PF01119">
    <property type="entry name" value="DNA_mis_repair"/>
    <property type="match status" value="1"/>
</dbReference>
<evidence type="ECO:0000313" key="9">
    <source>
        <dbReference type="EMBL" id="SQD79043.1"/>
    </source>
</evidence>
<evidence type="ECO:0000256" key="3">
    <source>
        <dbReference type="ARBA" id="ARBA00022763"/>
    </source>
</evidence>
<dbReference type="FunFam" id="3.30.565.10:FF:000003">
    <property type="entry name" value="DNA mismatch repair endonuclease MutL"/>
    <property type="match status" value="1"/>
</dbReference>
<dbReference type="CDD" id="cd16926">
    <property type="entry name" value="HATPase_MutL-MLH-PMS-like"/>
    <property type="match status" value="1"/>
</dbReference>